<comment type="caution">
    <text evidence="1">The sequence shown here is derived from an EMBL/GenBank/DDBJ whole genome shotgun (WGS) entry which is preliminary data.</text>
</comment>
<reference evidence="1 2" key="1">
    <citation type="journal article" date="2018" name="Int. J. Syst. Evol. Microbiol.">
        <title>Parvibium lacunae gen. nov., sp. nov., a new member of the family Alcaligenaceae isolated from a freshwater pond.</title>
        <authorList>
            <person name="Chen W.M."/>
            <person name="Xie P.B."/>
            <person name="Hsu M.Y."/>
            <person name="Sheu S.Y."/>
        </authorList>
    </citation>
    <scope>NUCLEOTIDE SEQUENCE [LARGE SCALE GENOMIC DNA]</scope>
    <source>
        <strain evidence="1 2">KMB9</strain>
    </source>
</reference>
<dbReference type="RefSeq" id="WP_114401955.1">
    <property type="nucleotide sequence ID" value="NZ_QPGB01000001.1"/>
</dbReference>
<sequence length="166" mass="17583">MSTADDVAALFHRFGGRSENYQEIGREQEQRDAVMRWPLINAVSIENLPDVPSVPTALSPTPLPASTPAPAPVMPMPVPVVSVSTPLESLRPVPVNPSPVVSPLAHLSPLAQRLGRPIEPSLTQPAVAQPARPDVSLGQVFERLAAAGQHVSAPSGQGFFGRLVKK</sequence>
<dbReference type="NCBIfam" id="NF040718">
    <property type="entry name" value="BcsP_of_Ic"/>
    <property type="match status" value="1"/>
</dbReference>
<dbReference type="Proteomes" id="UP000252357">
    <property type="component" value="Unassembled WGS sequence"/>
</dbReference>
<dbReference type="AlphaFoldDB" id="A0A368L7X9"/>
<dbReference type="EMBL" id="QPGB01000001">
    <property type="protein sequence ID" value="RCS59808.1"/>
    <property type="molecule type" value="Genomic_DNA"/>
</dbReference>
<keyword evidence="2" id="KW-1185">Reference proteome</keyword>
<dbReference type="Pfam" id="PF10945">
    <property type="entry name" value="CBP_BcsR"/>
    <property type="match status" value="1"/>
</dbReference>
<organism evidence="1 2">
    <name type="scientific">Parvibium lacunae</name>
    <dbReference type="NCBI Taxonomy" id="1888893"/>
    <lineage>
        <taxon>Bacteria</taxon>
        <taxon>Pseudomonadati</taxon>
        <taxon>Pseudomonadota</taxon>
        <taxon>Betaproteobacteria</taxon>
        <taxon>Burkholderiales</taxon>
        <taxon>Alcaligenaceae</taxon>
        <taxon>Parvibium</taxon>
    </lineage>
</organism>
<name>A0A368L7X9_9BURK</name>
<evidence type="ECO:0008006" key="3">
    <source>
        <dbReference type="Google" id="ProtNLM"/>
    </source>
</evidence>
<evidence type="ECO:0000313" key="2">
    <source>
        <dbReference type="Proteomes" id="UP000252357"/>
    </source>
</evidence>
<gene>
    <name evidence="1" type="ORF">DU000_03650</name>
</gene>
<accession>A0A368L7X9</accession>
<evidence type="ECO:0000313" key="1">
    <source>
        <dbReference type="EMBL" id="RCS59808.1"/>
    </source>
</evidence>
<proteinExistence type="predicted"/>
<protein>
    <recommendedName>
        <fullName evidence="3">Cellulose biosynthesis protein BcsR</fullName>
    </recommendedName>
</protein>
<dbReference type="OrthoDB" id="8812063at2"/>
<dbReference type="InterPro" id="IPR024487">
    <property type="entry name" value="CBP_BcsR"/>
</dbReference>